<dbReference type="InterPro" id="IPR001544">
    <property type="entry name" value="Aminotrans_IV"/>
</dbReference>
<dbReference type="InterPro" id="IPR043132">
    <property type="entry name" value="BCAT-like_C"/>
</dbReference>
<dbReference type="Gene3D" id="3.20.10.10">
    <property type="entry name" value="D-amino Acid Aminotransferase, subunit A, domain 2"/>
    <property type="match status" value="1"/>
</dbReference>
<dbReference type="AlphaFoldDB" id="A4SB33"/>
<evidence type="ECO:0000313" key="5">
    <source>
        <dbReference type="Proteomes" id="UP000001568"/>
    </source>
</evidence>
<dbReference type="PANTHER" id="PTHR42743">
    <property type="entry name" value="AMINO-ACID AMINOTRANSFERASE"/>
    <property type="match status" value="1"/>
</dbReference>
<dbReference type="SUPFAM" id="SSF56752">
    <property type="entry name" value="D-aminoacid aminotransferase-like PLP-dependent enzymes"/>
    <property type="match status" value="1"/>
</dbReference>
<comment type="cofactor">
    <cofactor evidence="1">
        <name>pyridoxal 5'-phosphate</name>
        <dbReference type="ChEBI" id="CHEBI:597326"/>
    </cofactor>
</comment>
<dbReference type="OrthoDB" id="25921at2759"/>
<dbReference type="GeneID" id="5006604"/>
<keyword evidence="5" id="KW-1185">Reference proteome</keyword>
<dbReference type="InterPro" id="IPR043131">
    <property type="entry name" value="BCAT-like_N"/>
</dbReference>
<evidence type="ECO:0000256" key="3">
    <source>
        <dbReference type="ARBA" id="ARBA00022898"/>
    </source>
</evidence>
<dbReference type="CDD" id="cd00449">
    <property type="entry name" value="PLPDE_IV"/>
    <property type="match status" value="1"/>
</dbReference>
<dbReference type="GO" id="GO:0008652">
    <property type="term" value="P:amino acid biosynthetic process"/>
    <property type="evidence" value="ECO:0007669"/>
    <property type="project" value="UniProtKB-ARBA"/>
</dbReference>
<dbReference type="GO" id="GO:0003824">
    <property type="term" value="F:catalytic activity"/>
    <property type="evidence" value="ECO:0007669"/>
    <property type="project" value="InterPro"/>
</dbReference>
<dbReference type="FunFam" id="3.20.10.10:FF:000002">
    <property type="entry name" value="D-alanine aminotransferase"/>
    <property type="match status" value="1"/>
</dbReference>
<evidence type="ECO:0000256" key="2">
    <source>
        <dbReference type="ARBA" id="ARBA00009320"/>
    </source>
</evidence>
<dbReference type="InterPro" id="IPR036038">
    <property type="entry name" value="Aminotransferase-like"/>
</dbReference>
<evidence type="ECO:0000256" key="1">
    <source>
        <dbReference type="ARBA" id="ARBA00001933"/>
    </source>
</evidence>
<dbReference type="Gene3D" id="3.30.470.10">
    <property type="match status" value="1"/>
</dbReference>
<dbReference type="STRING" id="436017.A4SB33"/>
<dbReference type="Proteomes" id="UP000001568">
    <property type="component" value="Chromosome 20"/>
</dbReference>
<dbReference type="RefSeq" id="XP_001422707.1">
    <property type="nucleotide sequence ID" value="XM_001422670.1"/>
</dbReference>
<evidence type="ECO:0000313" key="4">
    <source>
        <dbReference type="EMBL" id="ABP01024.1"/>
    </source>
</evidence>
<comment type="similarity">
    <text evidence="2">Belongs to the class-IV pyridoxal-phosphate-dependent aminotransferase family.</text>
</comment>
<reference evidence="4 5" key="1">
    <citation type="journal article" date="2007" name="Proc. Natl. Acad. Sci. U.S.A.">
        <title>The tiny eukaryote Ostreococcus provides genomic insights into the paradox of plankton speciation.</title>
        <authorList>
            <person name="Palenik B."/>
            <person name="Grimwood J."/>
            <person name="Aerts A."/>
            <person name="Rouze P."/>
            <person name="Salamov A."/>
            <person name="Putnam N."/>
            <person name="Dupont C."/>
            <person name="Jorgensen R."/>
            <person name="Derelle E."/>
            <person name="Rombauts S."/>
            <person name="Zhou K."/>
            <person name="Otillar R."/>
            <person name="Merchant S.S."/>
            <person name="Podell S."/>
            <person name="Gaasterland T."/>
            <person name="Napoli C."/>
            <person name="Gendler K."/>
            <person name="Manuell A."/>
            <person name="Tai V."/>
            <person name="Vallon O."/>
            <person name="Piganeau G."/>
            <person name="Jancek S."/>
            <person name="Heijde M."/>
            <person name="Jabbari K."/>
            <person name="Bowler C."/>
            <person name="Lohr M."/>
            <person name="Robbens S."/>
            <person name="Werner G."/>
            <person name="Dubchak I."/>
            <person name="Pazour G.J."/>
            <person name="Ren Q."/>
            <person name="Paulsen I."/>
            <person name="Delwiche C."/>
            <person name="Schmutz J."/>
            <person name="Rokhsar D."/>
            <person name="Van de Peer Y."/>
            <person name="Moreau H."/>
            <person name="Grigoriev I.V."/>
        </authorList>
    </citation>
    <scope>NUCLEOTIDE SEQUENCE [LARGE SCALE GENOMIC DNA]</scope>
    <source>
        <strain evidence="4 5">CCE9901</strain>
    </source>
</reference>
<dbReference type="Gramene" id="ABP01024">
    <property type="protein sequence ID" value="ABP01024"/>
    <property type="gene ID" value="OSTLU_43558"/>
</dbReference>
<keyword evidence="3" id="KW-0663">Pyridoxal phosphate</keyword>
<dbReference type="eggNOG" id="KOG0975">
    <property type="taxonomic scope" value="Eukaryota"/>
</dbReference>
<dbReference type="GO" id="GO:0046394">
    <property type="term" value="P:carboxylic acid biosynthetic process"/>
    <property type="evidence" value="ECO:0007669"/>
    <property type="project" value="UniProtKB-ARBA"/>
</dbReference>
<dbReference type="Pfam" id="PF01063">
    <property type="entry name" value="Aminotran_4"/>
    <property type="match status" value="1"/>
</dbReference>
<accession>A4SB33</accession>
<dbReference type="OMA" id="ATMADYS"/>
<dbReference type="PANTHER" id="PTHR42743:SF22">
    <property type="entry name" value="D-AMINO-ACID TRANSAMINASE, CHLOROPLASTIC"/>
    <property type="match status" value="1"/>
</dbReference>
<protein>
    <submittedName>
        <fullName evidence="4">Uncharacterized protein</fullName>
    </submittedName>
</protein>
<dbReference type="EMBL" id="CP000600">
    <property type="protein sequence ID" value="ABP01024.1"/>
    <property type="molecule type" value="Genomic_DNA"/>
</dbReference>
<name>A4SB33_OSTLU</name>
<sequence length="304" mass="32577">MRGAVYDGALDVIVRVNDARCAPVMRLYDRGFTRGHAVFDACTVHEGRCHLLAAHLRRFARSAREAGVGEMNDEALATMEALVLEVVARGGVTHGQVRMYATSGCESENFSLCGATDSPPTYYVVAYEKDPDAWMVVRGLTASSSPVPIKPPRYATLKSTNYLPNVNVAQIARGNGVDVGVFLTQDGMIGEGPGANVAFLTPDGTLRTPPATNVLGGITIQRLRELIETESNRKALRKVGIKRFDDSQPLSPFVVLGAEEAMLVGSAVGVQGIISWDGRQVGDGRVGPATSFLAELLLDDMRSI</sequence>
<dbReference type="InterPro" id="IPR050571">
    <property type="entry name" value="Class-IV_PLP-Dep_Aminotrnsfr"/>
</dbReference>
<dbReference type="KEGG" id="olu:OSTLU_43558"/>
<gene>
    <name evidence="4" type="ORF">OSTLU_43558</name>
</gene>
<dbReference type="HOGENOM" id="CLU_020844_0_0_1"/>
<proteinExistence type="inferred from homology"/>
<organism evidence="4 5">
    <name type="scientific">Ostreococcus lucimarinus (strain CCE9901)</name>
    <dbReference type="NCBI Taxonomy" id="436017"/>
    <lineage>
        <taxon>Eukaryota</taxon>
        <taxon>Viridiplantae</taxon>
        <taxon>Chlorophyta</taxon>
        <taxon>Mamiellophyceae</taxon>
        <taxon>Mamiellales</taxon>
        <taxon>Bathycoccaceae</taxon>
        <taxon>Ostreococcus</taxon>
    </lineage>
</organism>